<dbReference type="Proteomes" id="UP000815325">
    <property type="component" value="Unassembled WGS sequence"/>
</dbReference>
<protein>
    <submittedName>
        <fullName evidence="2">Uncharacterized protein</fullName>
    </submittedName>
</protein>
<comment type="caution">
    <text evidence="2">The sequence shown here is derived from an EMBL/GenBank/DDBJ whole genome shotgun (WGS) entry which is preliminary data.</text>
</comment>
<sequence length="261" mass="28607">MAASSKSKCRMFADFFVFECCCWHVPTEAIDMTFISCVCLGVLLLQVANKSALHVPPLPCLLCVDVASCRWPTGALFMIYISHVFFVSVASCRWPTGVLFMYHPSHGIITDVEAEQYGVRALAMAHVGLPWAQVAQIRGLLRAKVEQEAWQPKHLAVPLRDWSLVDHVRQTLEERASLLPHSSLAIQSQCEALEREAKEERLAGEELARRARQDSGRLKEELVALKLAPKLGQGSSLASAVATPLIGGSRGDSSSRGDGGR</sequence>
<accession>A0ABQ7G3T5</accession>
<organism evidence="2 3">
    <name type="scientific">Dunaliella salina</name>
    <name type="common">Green alga</name>
    <name type="synonym">Protococcus salinus</name>
    <dbReference type="NCBI Taxonomy" id="3046"/>
    <lineage>
        <taxon>Eukaryota</taxon>
        <taxon>Viridiplantae</taxon>
        <taxon>Chlorophyta</taxon>
        <taxon>core chlorophytes</taxon>
        <taxon>Chlorophyceae</taxon>
        <taxon>CS clade</taxon>
        <taxon>Chlamydomonadales</taxon>
        <taxon>Dunaliellaceae</taxon>
        <taxon>Dunaliella</taxon>
    </lineage>
</organism>
<evidence type="ECO:0000313" key="3">
    <source>
        <dbReference type="Proteomes" id="UP000815325"/>
    </source>
</evidence>
<name>A0ABQ7G3T5_DUNSA</name>
<evidence type="ECO:0000313" key="2">
    <source>
        <dbReference type="EMBL" id="KAF5829267.1"/>
    </source>
</evidence>
<proteinExistence type="predicted"/>
<keyword evidence="3" id="KW-1185">Reference proteome</keyword>
<gene>
    <name evidence="2" type="ORF">DUNSADRAFT_16317</name>
</gene>
<dbReference type="EMBL" id="MU070182">
    <property type="protein sequence ID" value="KAF5829267.1"/>
    <property type="molecule type" value="Genomic_DNA"/>
</dbReference>
<reference evidence="2" key="1">
    <citation type="submission" date="2017-08" db="EMBL/GenBank/DDBJ databases">
        <authorList>
            <person name="Polle J.E."/>
            <person name="Barry K."/>
            <person name="Cushman J."/>
            <person name="Schmutz J."/>
            <person name="Tran D."/>
            <person name="Hathwaick L.T."/>
            <person name="Yim W.C."/>
            <person name="Jenkins J."/>
            <person name="Mckie-Krisberg Z.M."/>
            <person name="Prochnik S."/>
            <person name="Lindquist E."/>
            <person name="Dockter R.B."/>
            <person name="Adam C."/>
            <person name="Molina H."/>
            <person name="Bunkerborg J."/>
            <person name="Jin E."/>
            <person name="Buchheim M."/>
            <person name="Magnuson J."/>
        </authorList>
    </citation>
    <scope>NUCLEOTIDE SEQUENCE</scope>
    <source>
        <strain evidence="2">CCAP 19/18</strain>
    </source>
</reference>
<evidence type="ECO:0000256" key="1">
    <source>
        <dbReference type="SAM" id="MobiDB-lite"/>
    </source>
</evidence>
<feature type="region of interest" description="Disordered" evidence="1">
    <location>
        <begin position="233"/>
        <end position="261"/>
    </location>
</feature>